<dbReference type="SMART" id="SM00490">
    <property type="entry name" value="HELICc"/>
    <property type="match status" value="1"/>
</dbReference>
<reference evidence="8 9" key="1">
    <citation type="submission" date="2016-10" db="EMBL/GenBank/DDBJ databases">
        <authorList>
            <person name="de Groot N.N."/>
        </authorList>
    </citation>
    <scope>NUCLEOTIDE SEQUENCE [LARGE SCALE GENOMIC DNA]</scope>
    <source>
        <strain evidence="8 9">558</strain>
    </source>
</reference>
<feature type="domain" description="Helicase C-terminal" evidence="7">
    <location>
        <begin position="198"/>
        <end position="368"/>
    </location>
</feature>
<keyword evidence="1" id="KW-0547">Nucleotide-binding</keyword>
<dbReference type="GO" id="GO:0004386">
    <property type="term" value="F:helicase activity"/>
    <property type="evidence" value="ECO:0007669"/>
    <property type="project" value="UniProtKB-KW"/>
</dbReference>
<dbReference type="GO" id="GO:0005524">
    <property type="term" value="F:ATP binding"/>
    <property type="evidence" value="ECO:0007669"/>
    <property type="project" value="UniProtKB-KW"/>
</dbReference>
<dbReference type="RefSeq" id="WP_089675212.1">
    <property type="nucleotide sequence ID" value="NZ_FODB01000016.1"/>
</dbReference>
<dbReference type="Gene3D" id="1.20.120.1080">
    <property type="match status" value="1"/>
</dbReference>
<organism evidence="8 9">
    <name type="scientific">Vreelandella aquamarina</name>
    <dbReference type="NCBI Taxonomy" id="77097"/>
    <lineage>
        <taxon>Bacteria</taxon>
        <taxon>Pseudomonadati</taxon>
        <taxon>Pseudomonadota</taxon>
        <taxon>Gammaproteobacteria</taxon>
        <taxon>Oceanospirillales</taxon>
        <taxon>Halomonadaceae</taxon>
        <taxon>Vreelandella</taxon>
    </lineage>
</organism>
<dbReference type="CDD" id="cd17990">
    <property type="entry name" value="DEXHc_HrpB"/>
    <property type="match status" value="1"/>
</dbReference>
<dbReference type="GO" id="GO:0003676">
    <property type="term" value="F:nucleic acid binding"/>
    <property type="evidence" value="ECO:0007669"/>
    <property type="project" value="InterPro"/>
</dbReference>
<dbReference type="SUPFAM" id="SSF52540">
    <property type="entry name" value="P-loop containing nucleoside triphosphate hydrolases"/>
    <property type="match status" value="1"/>
</dbReference>
<evidence type="ECO:0000256" key="3">
    <source>
        <dbReference type="ARBA" id="ARBA00022806"/>
    </source>
</evidence>
<feature type="region of interest" description="Disordered" evidence="5">
    <location>
        <begin position="794"/>
        <end position="814"/>
    </location>
</feature>
<dbReference type="PROSITE" id="PS51194">
    <property type="entry name" value="HELICASE_CTER"/>
    <property type="match status" value="1"/>
</dbReference>
<dbReference type="InterPro" id="IPR014001">
    <property type="entry name" value="Helicase_ATP-bd"/>
</dbReference>
<dbReference type="Pfam" id="PF00270">
    <property type="entry name" value="DEAD"/>
    <property type="match status" value="1"/>
</dbReference>
<feature type="domain" description="Helicase ATP-binding" evidence="6">
    <location>
        <begin position="15"/>
        <end position="179"/>
    </location>
</feature>
<dbReference type="STRING" id="77097.SAMN04490369_101654"/>
<evidence type="ECO:0000256" key="2">
    <source>
        <dbReference type="ARBA" id="ARBA00022801"/>
    </source>
</evidence>
<dbReference type="InterPro" id="IPR007502">
    <property type="entry name" value="Helicase-assoc_dom"/>
</dbReference>
<dbReference type="NCBIfam" id="TIGR01970">
    <property type="entry name" value="DEAH_box_HrpB"/>
    <property type="match status" value="1"/>
</dbReference>
<dbReference type="Proteomes" id="UP000199493">
    <property type="component" value="Unassembled WGS sequence"/>
</dbReference>
<name>A0A1H8HS25_9GAMM</name>
<sequence>MTISLPIEQHLSSIQTMLAEHTRLILVAQPGAGKTTRVPLMLLSSAWAQGQRLLLVEPRRVAARLAATFMASQLNEQIGETVGYRMRGDSNVGPNTRLEVVTQGVLTRILQDDPLLEGVAGIIFDEFHERSIEADLGLALALDVQESIRDDLRLMVMSATLDVAALKGVLGSDTPVIESSGREFSVETRYCPVEAHESLDRAALRVTKEALKREGSRDVLVILPGIAEISQLVQALESSSMDVEIRALHGSMPLDAQQAALRPLTTRQRVIVSTAIAESSVTVDGVNSVIDAGLERVPLFNPRTGLTRLMTRRVNRASADQRRGRAGRQQPGVCYRLWSAEQPLVAYGEPEMLQADLSKLALELALWGVHSPSELSWVTQPPEGAWKSAQALLQQLRLVDSAGMLTPLGKQSAQLPLEPRLATMLIQAASFEAVPLACALAALMEGRERINGTLRDALAQRVNQPAAYPQWRHEVRRLSSLMRSPVPRHSSLEQLGALLCLAYPDRIAQLMTPGRFKLANGKTATLPAHHPLAQEPFLVAVSVESANSEAGIYLAEPITLATLTNFYPETQQWEERIVWSEEQGKLVGEAVQRHSELVLATRPLRRLPADAVEKALMAALKQRPNMLFNAQVVQLQGRMALLFGAYPEQWNDWSDSALLGSLETWLAPYMAGLTRLTQLQKLPFQTYLMNTLDWKQQTQLERLVPSLIEAPSGNAVKVDYTPCREGRPPVLALKLQEAFGWQATPTVADGRVPVTLHLLSPARRPLQVTQDLRSFWLNGYSEVRKEMRGRYPKHPWPEDPLTAQATAYTKRRQR</sequence>
<evidence type="ECO:0000259" key="6">
    <source>
        <dbReference type="PROSITE" id="PS51192"/>
    </source>
</evidence>
<dbReference type="InterPro" id="IPR013689">
    <property type="entry name" value="RNA_helicase_ATP-dep_HrpB_C"/>
</dbReference>
<dbReference type="InterPro" id="IPR010225">
    <property type="entry name" value="HrpB"/>
</dbReference>
<keyword evidence="3 8" id="KW-0347">Helicase</keyword>
<dbReference type="PIRSF" id="PIRSF005496">
    <property type="entry name" value="ATP_hel_hrpB"/>
    <property type="match status" value="1"/>
</dbReference>
<accession>A0A1H8HS25</accession>
<evidence type="ECO:0000256" key="1">
    <source>
        <dbReference type="ARBA" id="ARBA00022741"/>
    </source>
</evidence>
<dbReference type="Gene3D" id="3.40.50.300">
    <property type="entry name" value="P-loop containing nucleotide triphosphate hydrolases"/>
    <property type="match status" value="2"/>
</dbReference>
<evidence type="ECO:0000256" key="5">
    <source>
        <dbReference type="SAM" id="MobiDB-lite"/>
    </source>
</evidence>
<keyword evidence="2" id="KW-0378">Hydrolase</keyword>
<dbReference type="AlphaFoldDB" id="A0A1H8HS25"/>
<dbReference type="Pfam" id="PF08482">
    <property type="entry name" value="HrpB_C"/>
    <property type="match status" value="1"/>
</dbReference>
<dbReference type="SMART" id="SM00487">
    <property type="entry name" value="DEXDc"/>
    <property type="match status" value="1"/>
</dbReference>
<dbReference type="Pfam" id="PF00271">
    <property type="entry name" value="Helicase_C"/>
    <property type="match status" value="1"/>
</dbReference>
<dbReference type="SMART" id="SM00847">
    <property type="entry name" value="HA2"/>
    <property type="match status" value="1"/>
</dbReference>
<dbReference type="CDD" id="cd18791">
    <property type="entry name" value="SF2_C_RHA"/>
    <property type="match status" value="1"/>
</dbReference>
<dbReference type="PROSITE" id="PS51192">
    <property type="entry name" value="HELICASE_ATP_BIND_1"/>
    <property type="match status" value="1"/>
</dbReference>
<dbReference type="InterPro" id="IPR001650">
    <property type="entry name" value="Helicase_C-like"/>
</dbReference>
<evidence type="ECO:0000259" key="7">
    <source>
        <dbReference type="PROSITE" id="PS51194"/>
    </source>
</evidence>
<dbReference type="EMBL" id="FODB01000016">
    <property type="protein sequence ID" value="SEN58746.1"/>
    <property type="molecule type" value="Genomic_DNA"/>
</dbReference>
<dbReference type="InterPro" id="IPR027417">
    <property type="entry name" value="P-loop_NTPase"/>
</dbReference>
<evidence type="ECO:0000313" key="8">
    <source>
        <dbReference type="EMBL" id="SEN58746.1"/>
    </source>
</evidence>
<dbReference type="InterPro" id="IPR049614">
    <property type="entry name" value="HrpB_DEXH"/>
</dbReference>
<dbReference type="FunFam" id="3.40.50.300:FF:002125">
    <property type="entry name" value="ATP-dependent helicase HrpB"/>
    <property type="match status" value="1"/>
</dbReference>
<dbReference type="PANTHER" id="PTHR43519">
    <property type="entry name" value="ATP-DEPENDENT RNA HELICASE HRPB"/>
    <property type="match status" value="1"/>
</dbReference>
<protein>
    <submittedName>
        <fullName evidence="8">ATP-dependent helicase HrpB</fullName>
    </submittedName>
</protein>
<evidence type="ECO:0000256" key="4">
    <source>
        <dbReference type="ARBA" id="ARBA00022840"/>
    </source>
</evidence>
<dbReference type="GO" id="GO:0016787">
    <property type="term" value="F:hydrolase activity"/>
    <property type="evidence" value="ECO:0007669"/>
    <property type="project" value="UniProtKB-KW"/>
</dbReference>
<proteinExistence type="predicted"/>
<dbReference type="PANTHER" id="PTHR43519:SF1">
    <property type="entry name" value="ATP-DEPENDENT RNA HELICASE HRPB"/>
    <property type="match status" value="1"/>
</dbReference>
<gene>
    <name evidence="8" type="ORF">SAMN04490369_101654</name>
</gene>
<evidence type="ECO:0000313" key="9">
    <source>
        <dbReference type="Proteomes" id="UP000199493"/>
    </source>
</evidence>
<keyword evidence="4" id="KW-0067">ATP-binding</keyword>
<dbReference type="InterPro" id="IPR011545">
    <property type="entry name" value="DEAD/DEAH_box_helicase_dom"/>
</dbReference>